<name>A0A4R4NAP4_9ACTN</name>
<dbReference type="Pfam" id="PF00440">
    <property type="entry name" value="TetR_N"/>
    <property type="match status" value="1"/>
</dbReference>
<evidence type="ECO:0000256" key="2">
    <source>
        <dbReference type="ARBA" id="ARBA00023125"/>
    </source>
</evidence>
<evidence type="ECO:0000256" key="1">
    <source>
        <dbReference type="ARBA" id="ARBA00023015"/>
    </source>
</evidence>
<keyword evidence="1" id="KW-0805">Transcription regulation</keyword>
<evidence type="ECO:0000256" key="3">
    <source>
        <dbReference type="ARBA" id="ARBA00023163"/>
    </source>
</evidence>
<dbReference type="PANTHER" id="PTHR30055:SF234">
    <property type="entry name" value="HTH-TYPE TRANSCRIPTIONAL REGULATOR BETI"/>
    <property type="match status" value="1"/>
</dbReference>
<evidence type="ECO:0000256" key="4">
    <source>
        <dbReference type="PROSITE-ProRule" id="PRU00335"/>
    </source>
</evidence>
<dbReference type="Proteomes" id="UP000295431">
    <property type="component" value="Unassembled WGS sequence"/>
</dbReference>
<dbReference type="PROSITE" id="PS50977">
    <property type="entry name" value="HTH_TETR_2"/>
    <property type="match status" value="1"/>
</dbReference>
<accession>A0A4R4NAP4</accession>
<dbReference type="OrthoDB" id="3186364at2"/>
<dbReference type="GO" id="GO:0000976">
    <property type="term" value="F:transcription cis-regulatory region binding"/>
    <property type="evidence" value="ECO:0007669"/>
    <property type="project" value="TreeGrafter"/>
</dbReference>
<gene>
    <name evidence="6" type="ORF">E1284_34395</name>
</gene>
<keyword evidence="3" id="KW-0804">Transcription</keyword>
<sequence>MLAAALELFVRHGVGGTSLQMIADELGVTKAAVYHQFQSKADIVGAVIAPAIAELEAVADAAEAQRRRTDRLRVALDGVVDLVVRHRRLLAMIMTDPQVGRLVRARPPLRELEERIDAVLTGPDPDAETLVQCAMVSGALMLAGLDPRLAELDDETLRRHLSTTVHRMLHLRRRTPPA</sequence>
<dbReference type="Gene3D" id="1.10.357.10">
    <property type="entry name" value="Tetracycline Repressor, domain 2"/>
    <property type="match status" value="1"/>
</dbReference>
<dbReference type="InterPro" id="IPR050109">
    <property type="entry name" value="HTH-type_TetR-like_transc_reg"/>
</dbReference>
<dbReference type="GO" id="GO:0003700">
    <property type="term" value="F:DNA-binding transcription factor activity"/>
    <property type="evidence" value="ECO:0007669"/>
    <property type="project" value="TreeGrafter"/>
</dbReference>
<comment type="caution">
    <text evidence="6">The sequence shown here is derived from an EMBL/GenBank/DDBJ whole genome shotgun (WGS) entry which is preliminary data.</text>
</comment>
<feature type="DNA-binding region" description="H-T-H motif" evidence="4">
    <location>
        <begin position="18"/>
        <end position="37"/>
    </location>
</feature>
<dbReference type="SUPFAM" id="SSF46689">
    <property type="entry name" value="Homeodomain-like"/>
    <property type="match status" value="1"/>
</dbReference>
<evidence type="ECO:0000259" key="5">
    <source>
        <dbReference type="PROSITE" id="PS50977"/>
    </source>
</evidence>
<dbReference type="InterPro" id="IPR001647">
    <property type="entry name" value="HTH_TetR"/>
</dbReference>
<keyword evidence="2 4" id="KW-0238">DNA-binding</keyword>
<dbReference type="InterPro" id="IPR009057">
    <property type="entry name" value="Homeodomain-like_sf"/>
</dbReference>
<evidence type="ECO:0000313" key="7">
    <source>
        <dbReference type="Proteomes" id="UP000295431"/>
    </source>
</evidence>
<keyword evidence="7" id="KW-1185">Reference proteome</keyword>
<feature type="domain" description="HTH tetR-type" evidence="5">
    <location>
        <begin position="1"/>
        <end position="55"/>
    </location>
</feature>
<proteinExistence type="predicted"/>
<evidence type="ECO:0000313" key="6">
    <source>
        <dbReference type="EMBL" id="TDC06081.1"/>
    </source>
</evidence>
<dbReference type="PANTHER" id="PTHR30055">
    <property type="entry name" value="HTH-TYPE TRANSCRIPTIONAL REGULATOR RUTR"/>
    <property type="match status" value="1"/>
</dbReference>
<reference evidence="6 7" key="1">
    <citation type="submission" date="2019-03" db="EMBL/GenBank/DDBJ databases">
        <title>Draft genome sequences of novel Actinobacteria.</title>
        <authorList>
            <person name="Sahin N."/>
            <person name="Ay H."/>
            <person name="Saygin H."/>
        </authorList>
    </citation>
    <scope>NUCLEOTIDE SEQUENCE [LARGE SCALE GENOMIC DNA]</scope>
    <source>
        <strain evidence="6 7">DSM 45347</strain>
    </source>
</reference>
<protein>
    <submittedName>
        <fullName evidence="6">TetR/AcrR family transcriptional regulator</fullName>
    </submittedName>
</protein>
<dbReference type="PRINTS" id="PR00455">
    <property type="entry name" value="HTHTETR"/>
</dbReference>
<dbReference type="EMBL" id="SMJW01000279">
    <property type="protein sequence ID" value="TDC06081.1"/>
    <property type="molecule type" value="Genomic_DNA"/>
</dbReference>
<organism evidence="6 7">
    <name type="scientific">Actinomadura bangladeshensis</name>
    <dbReference type="NCBI Taxonomy" id="453573"/>
    <lineage>
        <taxon>Bacteria</taxon>
        <taxon>Bacillati</taxon>
        <taxon>Actinomycetota</taxon>
        <taxon>Actinomycetes</taxon>
        <taxon>Streptosporangiales</taxon>
        <taxon>Thermomonosporaceae</taxon>
        <taxon>Actinomadura</taxon>
    </lineage>
</organism>
<dbReference type="AlphaFoldDB" id="A0A4R4NAP4"/>